<protein>
    <recommendedName>
        <fullName evidence="8">Peptidase S54 rhomboid domain-containing protein</fullName>
    </recommendedName>
</protein>
<evidence type="ECO:0000256" key="3">
    <source>
        <dbReference type="ARBA" id="ARBA00022692"/>
    </source>
</evidence>
<evidence type="ECO:0000256" key="7">
    <source>
        <dbReference type="SAM" id="Phobius"/>
    </source>
</evidence>
<evidence type="ECO:0000313" key="10">
    <source>
        <dbReference type="Proteomes" id="UP001140453"/>
    </source>
</evidence>
<name>A0A9W8YLN0_9PEZI</name>
<keyword evidence="5 7" id="KW-1133">Transmembrane helix</keyword>
<dbReference type="PANTHER" id="PTHR43731:SF14">
    <property type="entry name" value="PRESENILIN-ASSOCIATED RHOMBOID-LIKE PROTEIN, MITOCHONDRIAL"/>
    <property type="match status" value="1"/>
</dbReference>
<dbReference type="SUPFAM" id="SSF144091">
    <property type="entry name" value="Rhomboid-like"/>
    <property type="match status" value="1"/>
</dbReference>
<dbReference type="Gene3D" id="1.20.1540.10">
    <property type="entry name" value="Rhomboid-like"/>
    <property type="match status" value="1"/>
</dbReference>
<evidence type="ECO:0000259" key="8">
    <source>
        <dbReference type="Pfam" id="PF01694"/>
    </source>
</evidence>
<dbReference type="Proteomes" id="UP001140453">
    <property type="component" value="Unassembled WGS sequence"/>
</dbReference>
<feature type="transmembrane region" description="Helical" evidence="7">
    <location>
        <begin position="172"/>
        <end position="194"/>
    </location>
</feature>
<dbReference type="InterPro" id="IPR035952">
    <property type="entry name" value="Rhomboid-like_sf"/>
</dbReference>
<evidence type="ECO:0000256" key="1">
    <source>
        <dbReference type="ARBA" id="ARBA00004141"/>
    </source>
</evidence>
<evidence type="ECO:0000313" key="9">
    <source>
        <dbReference type="EMBL" id="KAJ4387800.1"/>
    </source>
</evidence>
<gene>
    <name evidence="9" type="ORF">N0V93_008402</name>
</gene>
<evidence type="ECO:0000256" key="2">
    <source>
        <dbReference type="ARBA" id="ARBA00009045"/>
    </source>
</evidence>
<dbReference type="InterPro" id="IPR022764">
    <property type="entry name" value="Peptidase_S54_rhomboid_dom"/>
</dbReference>
<proteinExistence type="inferred from homology"/>
<dbReference type="EMBL" id="JAPEVB010000005">
    <property type="protein sequence ID" value="KAJ4387800.1"/>
    <property type="molecule type" value="Genomic_DNA"/>
</dbReference>
<feature type="transmembrane region" description="Helical" evidence="7">
    <location>
        <begin position="214"/>
        <end position="234"/>
    </location>
</feature>
<evidence type="ECO:0000256" key="6">
    <source>
        <dbReference type="ARBA" id="ARBA00023136"/>
    </source>
</evidence>
<dbReference type="OrthoDB" id="418595at2759"/>
<keyword evidence="4" id="KW-0378">Hydrolase</keyword>
<dbReference type="GO" id="GO:0006465">
    <property type="term" value="P:signal peptide processing"/>
    <property type="evidence" value="ECO:0007669"/>
    <property type="project" value="TreeGrafter"/>
</dbReference>
<comment type="caution">
    <text evidence="9">The sequence shown here is derived from an EMBL/GenBank/DDBJ whole genome shotgun (WGS) entry which is preliminary data.</text>
</comment>
<dbReference type="PANTHER" id="PTHR43731">
    <property type="entry name" value="RHOMBOID PROTEASE"/>
    <property type="match status" value="1"/>
</dbReference>
<dbReference type="Pfam" id="PF01694">
    <property type="entry name" value="Rhomboid"/>
    <property type="match status" value="1"/>
</dbReference>
<dbReference type="GO" id="GO:0016020">
    <property type="term" value="C:membrane"/>
    <property type="evidence" value="ECO:0007669"/>
    <property type="project" value="UniProtKB-SubCell"/>
</dbReference>
<accession>A0A9W8YLN0</accession>
<comment type="similarity">
    <text evidence="2">Belongs to the peptidase S54 family.</text>
</comment>
<sequence>MSASRYAVQTLKWSAIGTNLYIFGKWNVFRPPIEAKRDGKYDPNSRAYIAAQLLHQRYMFDNFTISRRNVDEGRWYTMLTSALSHKDLTHLAVNMFMLHQATSIGTYVGLGPIRLATLALGSALGGSVGALYDNTQRIRAGEPDVPGLGASGMVQGMLVATMLAAPRLPMQIFFIPIDISYRAVVGGFLAWDMYKLYEERRRGDRKKSGWSGSYVGYAAHLGGAAFGAAFYLVAMRRGRPMPRIRSF</sequence>
<dbReference type="InterPro" id="IPR050925">
    <property type="entry name" value="Rhomboid_protease_S54"/>
</dbReference>
<keyword evidence="10" id="KW-1185">Reference proteome</keyword>
<evidence type="ECO:0000256" key="4">
    <source>
        <dbReference type="ARBA" id="ARBA00022801"/>
    </source>
</evidence>
<keyword evidence="6 7" id="KW-0472">Membrane</keyword>
<reference evidence="9" key="1">
    <citation type="submission" date="2022-10" db="EMBL/GenBank/DDBJ databases">
        <title>Tapping the CABI collections for fungal endophytes: first genome assemblies for Collariella, Neodidymelliopsis, Ascochyta clinopodiicola, Didymella pomorum, Didymosphaeria variabile, Neocosmospora piperis and Neocucurbitaria cava.</title>
        <authorList>
            <person name="Hill R."/>
        </authorList>
    </citation>
    <scope>NUCLEOTIDE SEQUENCE</scope>
    <source>
        <strain evidence="9">IMI 355082</strain>
    </source>
</reference>
<feature type="transmembrane region" description="Helical" evidence="7">
    <location>
        <begin position="104"/>
        <end position="125"/>
    </location>
</feature>
<feature type="domain" description="Peptidase S54 rhomboid" evidence="8">
    <location>
        <begin position="73"/>
        <end position="235"/>
    </location>
</feature>
<dbReference type="GO" id="GO:0004252">
    <property type="term" value="F:serine-type endopeptidase activity"/>
    <property type="evidence" value="ECO:0007669"/>
    <property type="project" value="InterPro"/>
</dbReference>
<evidence type="ECO:0000256" key="5">
    <source>
        <dbReference type="ARBA" id="ARBA00022989"/>
    </source>
</evidence>
<keyword evidence="3 7" id="KW-0812">Transmembrane</keyword>
<dbReference type="AlphaFoldDB" id="A0A9W8YLN0"/>
<comment type="subcellular location">
    <subcellularLocation>
        <location evidence="1">Membrane</location>
        <topology evidence="1">Multi-pass membrane protein</topology>
    </subcellularLocation>
</comment>
<organism evidence="9 10">
    <name type="scientific">Gnomoniopsis smithogilvyi</name>
    <dbReference type="NCBI Taxonomy" id="1191159"/>
    <lineage>
        <taxon>Eukaryota</taxon>
        <taxon>Fungi</taxon>
        <taxon>Dikarya</taxon>
        <taxon>Ascomycota</taxon>
        <taxon>Pezizomycotina</taxon>
        <taxon>Sordariomycetes</taxon>
        <taxon>Sordariomycetidae</taxon>
        <taxon>Diaporthales</taxon>
        <taxon>Gnomoniaceae</taxon>
        <taxon>Gnomoniopsis</taxon>
    </lineage>
</organism>